<keyword evidence="2" id="KW-1185">Reference proteome</keyword>
<dbReference type="Gene3D" id="1.20.140.10">
    <property type="entry name" value="Butyryl-CoA Dehydrogenase, subunit A, domain 3"/>
    <property type="match status" value="1"/>
</dbReference>
<reference evidence="1 2" key="1">
    <citation type="submission" date="2018-04" db="EMBL/GenBank/DDBJ databases">
        <title>Novel Campyloabacter and Helicobacter Species and Strains.</title>
        <authorList>
            <person name="Mannion A.J."/>
            <person name="Shen Z."/>
            <person name="Fox J.G."/>
        </authorList>
    </citation>
    <scope>NUCLEOTIDE SEQUENCE [LARGE SCALE GENOMIC DNA]</scope>
    <source>
        <strain evidence="1 2">MIT 97-5075</strain>
    </source>
</reference>
<evidence type="ECO:0000313" key="2">
    <source>
        <dbReference type="Proteomes" id="UP000256424"/>
    </source>
</evidence>
<dbReference type="PANTHER" id="PTHR43884">
    <property type="entry name" value="ACYL-COA DEHYDROGENASE"/>
    <property type="match status" value="1"/>
</dbReference>
<protein>
    <submittedName>
        <fullName evidence="1">Acyl-CoA dehydrogenase</fullName>
    </submittedName>
</protein>
<gene>
    <name evidence="1" type="ORF">CQA66_01505</name>
</gene>
<dbReference type="Gene3D" id="1.10.540.10">
    <property type="entry name" value="Acyl-CoA dehydrogenase/oxidase, N-terminal domain"/>
    <property type="match status" value="1"/>
</dbReference>
<dbReference type="GO" id="GO:0050660">
    <property type="term" value="F:flavin adenine dinucleotide binding"/>
    <property type="evidence" value="ECO:0007669"/>
    <property type="project" value="InterPro"/>
</dbReference>
<dbReference type="RefSeq" id="WP_104762983.1">
    <property type="nucleotide sequence ID" value="NZ_FZPM01000012.1"/>
</dbReference>
<proteinExistence type="predicted"/>
<organism evidence="1 2">
    <name type="scientific">Helicobacter aurati</name>
    <dbReference type="NCBI Taxonomy" id="137778"/>
    <lineage>
        <taxon>Bacteria</taxon>
        <taxon>Pseudomonadati</taxon>
        <taxon>Campylobacterota</taxon>
        <taxon>Epsilonproteobacteria</taxon>
        <taxon>Campylobacterales</taxon>
        <taxon>Helicobacteraceae</taxon>
        <taxon>Helicobacter</taxon>
    </lineage>
</organism>
<sequence length="407" mass="45170">MNIANNFSDDTFTALLDSDIKTWLLGKVKKIDRGYYPKYILRSLAKKGYFNNNITTTGLLKDTIPAHDREAEIKQGNFSGFLIQALQSISAVSSICGTTGFCLWCQQALSWYLANSQNVTLRENILAAIHAGYMLGGTGLSNPIKSYANIENNSLKASINDKGYTIKGTLPWVSNLEYGHIFAAIFPVIHDTKISSFVMGLIRCEEEKGIMLGDNISFSGLDGSATKSVRIKNYFMPHDDCLANPAESLLIKITAGFIILQMGMAMGIISSCLNQIHKANLTHAYINKFLNIDQEELIHSYHTLSDKAFCLAKTPYQSNDKNYMIDVLSTRLAFSKLALKASNAACLFAGAKGYMRDSAVERLLRESYFIAMVTPSIKHLQKELYDISQGKGVMKQWHTNLASRSNT</sequence>
<evidence type="ECO:0000313" key="1">
    <source>
        <dbReference type="EMBL" id="RDU73369.1"/>
    </source>
</evidence>
<dbReference type="Proteomes" id="UP000256424">
    <property type="component" value="Unassembled WGS sequence"/>
</dbReference>
<dbReference type="InterPro" id="IPR046373">
    <property type="entry name" value="Acyl-CoA_Oxase/DH_mid-dom_sf"/>
</dbReference>
<dbReference type="GO" id="GO:0003995">
    <property type="term" value="F:acyl-CoA dehydrogenase activity"/>
    <property type="evidence" value="ECO:0007669"/>
    <property type="project" value="TreeGrafter"/>
</dbReference>
<dbReference type="SUPFAM" id="SSF56645">
    <property type="entry name" value="Acyl-CoA dehydrogenase NM domain-like"/>
    <property type="match status" value="1"/>
</dbReference>
<dbReference type="AlphaFoldDB" id="A0A3D8J7A6"/>
<dbReference type="InterPro" id="IPR037069">
    <property type="entry name" value="AcylCoA_DH/ox_N_sf"/>
</dbReference>
<dbReference type="InterPro" id="IPR009100">
    <property type="entry name" value="AcylCoA_DH/oxidase_NM_dom_sf"/>
</dbReference>
<accession>A0A3D8J7A6</accession>
<dbReference type="PANTHER" id="PTHR43884:SF12">
    <property type="entry name" value="ISOVALERYL-COA DEHYDROGENASE, MITOCHONDRIAL-RELATED"/>
    <property type="match status" value="1"/>
</dbReference>
<dbReference type="EMBL" id="NXLW01000002">
    <property type="protein sequence ID" value="RDU73369.1"/>
    <property type="molecule type" value="Genomic_DNA"/>
</dbReference>
<dbReference type="Gene3D" id="2.40.110.10">
    <property type="entry name" value="Butyryl-CoA Dehydrogenase, subunit A, domain 2"/>
    <property type="match status" value="1"/>
</dbReference>
<comment type="caution">
    <text evidence="1">The sequence shown here is derived from an EMBL/GenBank/DDBJ whole genome shotgun (WGS) entry which is preliminary data.</text>
</comment>
<dbReference type="OrthoDB" id="2564795at2"/>
<name>A0A3D8J7A6_9HELI</name>